<gene>
    <name evidence="10" type="ORF">B9J98_06660</name>
</gene>
<organism evidence="10 11">
    <name type="scientific">Candidatus Terraquivivens tikiterensis</name>
    <dbReference type="NCBI Taxonomy" id="1980982"/>
    <lineage>
        <taxon>Archaea</taxon>
        <taxon>Nitrososphaerota</taxon>
        <taxon>Candidatus Wolframiiraptoraceae</taxon>
        <taxon>Candidatus Terraquivivens</taxon>
    </lineage>
</organism>
<evidence type="ECO:0000256" key="1">
    <source>
        <dbReference type="ARBA" id="ARBA00022516"/>
    </source>
</evidence>
<feature type="binding site" evidence="9">
    <location>
        <begin position="177"/>
        <end position="183"/>
    </location>
    <ligand>
        <name>sn-glycerol 1-phosphate</name>
        <dbReference type="ChEBI" id="CHEBI:57685"/>
    </ligand>
</feature>
<dbReference type="GO" id="GO:0005737">
    <property type="term" value="C:cytoplasm"/>
    <property type="evidence" value="ECO:0007669"/>
    <property type="project" value="UniProtKB-SubCell"/>
</dbReference>
<keyword evidence="5 9" id="KW-0443">Lipid metabolism</keyword>
<dbReference type="NCBIfam" id="TIGR01769">
    <property type="entry name" value="GGGP"/>
    <property type="match status" value="1"/>
</dbReference>
<evidence type="ECO:0000313" key="11">
    <source>
        <dbReference type="Proteomes" id="UP000244066"/>
    </source>
</evidence>
<dbReference type="GO" id="GO:0046474">
    <property type="term" value="P:glycerophospholipid biosynthetic process"/>
    <property type="evidence" value="ECO:0007669"/>
    <property type="project" value="UniProtKB-UniRule"/>
</dbReference>
<feature type="binding site" evidence="9">
    <location>
        <position position="58"/>
    </location>
    <ligand>
        <name>Mg(2+)</name>
        <dbReference type="ChEBI" id="CHEBI:18420"/>
    </ligand>
</feature>
<dbReference type="Proteomes" id="UP000244066">
    <property type="component" value="Unassembled WGS sequence"/>
</dbReference>
<dbReference type="GO" id="GO:0047294">
    <property type="term" value="F:phosphoglycerol geranylgeranyltransferase activity"/>
    <property type="evidence" value="ECO:0007669"/>
    <property type="project" value="UniProtKB-UniRule"/>
</dbReference>
<feature type="binding site" evidence="9">
    <location>
        <begin position="230"/>
        <end position="231"/>
    </location>
    <ligand>
        <name>sn-glycerol 1-phosphate</name>
        <dbReference type="ChEBI" id="CHEBI:57685"/>
    </ligand>
</feature>
<dbReference type="GO" id="GO:0000107">
    <property type="term" value="F:imidazoleglycerol-phosphate synthase activity"/>
    <property type="evidence" value="ECO:0007669"/>
    <property type="project" value="TreeGrafter"/>
</dbReference>
<dbReference type="InterPro" id="IPR038597">
    <property type="entry name" value="GGGP/HepGP_synthase_sf"/>
</dbReference>
<keyword evidence="1 9" id="KW-0444">Lipid biosynthesis</keyword>
<evidence type="ECO:0000313" key="10">
    <source>
        <dbReference type="EMBL" id="PUA31349.1"/>
    </source>
</evidence>
<dbReference type="NCBIfam" id="TIGR01768">
    <property type="entry name" value="GGGP-family"/>
    <property type="match status" value="1"/>
</dbReference>
<dbReference type="InterPro" id="IPR050064">
    <property type="entry name" value="IGPS_HisA/HisF"/>
</dbReference>
<keyword evidence="3 9" id="KW-0479">Metal-binding</keyword>
<dbReference type="Pfam" id="PF01884">
    <property type="entry name" value="PcrB"/>
    <property type="match status" value="1"/>
</dbReference>
<comment type="cofactor">
    <cofactor evidence="9">
        <name>Mg(2+)</name>
        <dbReference type="ChEBI" id="CHEBI:18420"/>
    </cofactor>
</comment>
<reference evidence="10 11" key="1">
    <citation type="submission" date="2017-04" db="EMBL/GenBank/DDBJ databases">
        <title>Draft Aigarchaeota genome from a New Zealand hot spring.</title>
        <authorList>
            <person name="Reysenbach A.-L."/>
            <person name="Donaho J.A."/>
            <person name="Gerhart J."/>
            <person name="Kelley J.F."/>
            <person name="Kouba K."/>
            <person name="Podar M."/>
            <person name="Stott M."/>
        </authorList>
    </citation>
    <scope>NUCLEOTIDE SEQUENCE [LARGE SCALE GENOMIC DNA]</scope>
    <source>
        <strain evidence="10">NZ13_MG1</strain>
    </source>
</reference>
<sequence length="264" mass="28520">MKGLKPGRVERYILERIQSNGCVHMTLLDPENLSAQEMARYAKICEGQGTDAIMVGGSIFQSQTVLDEAVKMVKENVSIPVILFPNNINAISRYADAIWFMSLLNSTDWYYIVGAQMQGSFLVKKYGLEAIPMGYIVFGSDTTVSAVGRALPLPVDKGEVAIGYALAAQYLGMRFVYLEAGSGAKNHIPPETIRAVRDAVDIKIVVGGGISSPEDSQAVARAGADIVVTGTVVERSKNAELLSKIIRAAREGAALRAWPKRAEP</sequence>
<comment type="caution">
    <text evidence="10">The sequence shown here is derived from an EMBL/GenBank/DDBJ whole genome shotgun (WGS) entry which is preliminary data.</text>
</comment>
<dbReference type="EC" id="2.5.1.41" evidence="9"/>
<comment type="pathway">
    <text evidence="9">Membrane lipid metabolism; glycerophospholipid metabolism.</text>
</comment>
<comment type="subcellular location">
    <subcellularLocation>
        <location evidence="9">Cytoplasm</location>
    </subcellularLocation>
</comment>
<dbReference type="SUPFAM" id="SSF51395">
    <property type="entry name" value="FMN-linked oxidoreductases"/>
    <property type="match status" value="1"/>
</dbReference>
<dbReference type="GO" id="GO:0000287">
    <property type="term" value="F:magnesium ion binding"/>
    <property type="evidence" value="ECO:0007669"/>
    <property type="project" value="UniProtKB-UniRule"/>
</dbReference>
<evidence type="ECO:0000256" key="7">
    <source>
        <dbReference type="ARBA" id="ARBA00023264"/>
    </source>
</evidence>
<comment type="function">
    <text evidence="9">Prenyltransferase that catalyzes the transfer of the geranylgeranyl moiety of geranylgeranyl diphosphate (GGPP) to the C3 hydroxyl of sn-glycerol-1-phosphate (G1P). This reaction is the first ether-bond-formation step in the biosynthesis of archaeal membrane lipids.</text>
</comment>
<dbReference type="FunFam" id="3.20.20.390:FF:000001">
    <property type="entry name" value="Heptaprenylglyceryl phosphate synthase"/>
    <property type="match status" value="1"/>
</dbReference>
<dbReference type="InterPro" id="IPR010946">
    <property type="entry name" value="GGGP_synth"/>
</dbReference>
<dbReference type="UniPathway" id="UPA00940"/>
<evidence type="ECO:0000256" key="9">
    <source>
        <dbReference type="HAMAP-Rule" id="MF_00112"/>
    </source>
</evidence>
<evidence type="ECO:0000256" key="5">
    <source>
        <dbReference type="ARBA" id="ARBA00023098"/>
    </source>
</evidence>
<keyword evidence="9" id="KW-0963">Cytoplasm</keyword>
<evidence type="ECO:0000256" key="6">
    <source>
        <dbReference type="ARBA" id="ARBA00023209"/>
    </source>
</evidence>
<name>A0A2R7Y1M8_9ARCH</name>
<dbReference type="PANTHER" id="PTHR21235">
    <property type="entry name" value="IMIDAZOLE GLYCEROL PHOSPHATE SYNTHASE SUBUNIT HISF/H IGP SYNTHASE SUBUNIT HISF/H"/>
    <property type="match status" value="1"/>
</dbReference>
<dbReference type="NCBIfam" id="NF003198">
    <property type="entry name" value="PRK04169.1-2"/>
    <property type="match status" value="1"/>
</dbReference>
<dbReference type="InterPro" id="IPR008205">
    <property type="entry name" value="GGGP_HepGP_synthase"/>
</dbReference>
<comment type="catalytic activity">
    <reaction evidence="8 9">
        <text>sn-glycerol 1-phosphate + (2E,6E,10E)-geranylgeranyl diphosphate = sn-3-O-(geranylgeranyl)glycerol 1-phosphate + diphosphate</text>
        <dbReference type="Rhea" id="RHEA:23404"/>
        <dbReference type="ChEBI" id="CHEBI:33019"/>
        <dbReference type="ChEBI" id="CHEBI:57677"/>
        <dbReference type="ChEBI" id="CHEBI:57685"/>
        <dbReference type="ChEBI" id="CHEBI:58756"/>
        <dbReference type="EC" id="2.5.1.41"/>
    </reaction>
</comment>
<comment type="similarity">
    <text evidence="9">Belongs to the GGGP/HepGP synthase family. Group II subfamily.</text>
</comment>
<protein>
    <recommendedName>
        <fullName evidence="9">Geranylgeranylglyceryl phosphate synthase</fullName>
        <shortName evidence="9">GGGP synthase</shortName>
        <shortName evidence="9">GGGPS</shortName>
        <ecNumber evidence="9">2.5.1.41</ecNumber>
    </recommendedName>
    <alternativeName>
        <fullName evidence="9">(S)-3-O-geranylgeranylglyceryl phosphate synthase</fullName>
    </alternativeName>
    <alternativeName>
        <fullName evidence="9">Phosphoglycerol geranylgeranyltransferase</fullName>
    </alternativeName>
</protein>
<dbReference type="AlphaFoldDB" id="A0A2R7Y1M8"/>
<dbReference type="Gene3D" id="3.20.20.390">
    <property type="entry name" value="FMN-linked oxidoreductases"/>
    <property type="match status" value="1"/>
</dbReference>
<dbReference type="PANTHER" id="PTHR21235:SF22">
    <property type="entry name" value="GERANYLGERANYLGLYCERYL PHOSPHATE SYNTHASE"/>
    <property type="match status" value="1"/>
</dbReference>
<proteinExistence type="inferred from homology"/>
<feature type="binding site" evidence="9">
    <location>
        <begin position="208"/>
        <end position="209"/>
    </location>
    <ligand>
        <name>sn-glycerol 1-phosphate</name>
        <dbReference type="ChEBI" id="CHEBI:57685"/>
    </ligand>
</feature>
<dbReference type="CDD" id="cd02812">
    <property type="entry name" value="PcrB_like"/>
    <property type="match status" value="1"/>
</dbReference>
<feature type="binding site" evidence="9">
    <location>
        <position position="29"/>
    </location>
    <ligand>
        <name>Mg(2+)</name>
        <dbReference type="ChEBI" id="CHEBI:18420"/>
    </ligand>
</feature>
<evidence type="ECO:0000256" key="2">
    <source>
        <dbReference type="ARBA" id="ARBA00022679"/>
    </source>
</evidence>
<comment type="caution">
    <text evidence="9">Lacks conserved residue(s) required for the propagation of feature annotation.</text>
</comment>
<keyword evidence="6 9" id="KW-0594">Phospholipid biosynthesis</keyword>
<accession>A0A2R7Y1M8</accession>
<evidence type="ECO:0000256" key="8">
    <source>
        <dbReference type="ARBA" id="ARBA00047288"/>
    </source>
</evidence>
<keyword evidence="2 9" id="KW-0808">Transferase</keyword>
<evidence type="ECO:0000256" key="3">
    <source>
        <dbReference type="ARBA" id="ARBA00022723"/>
    </source>
</evidence>
<dbReference type="HAMAP" id="MF_00112">
    <property type="entry name" value="GGGP_HepGP_synthase"/>
    <property type="match status" value="1"/>
</dbReference>
<dbReference type="EMBL" id="NDWU01000019">
    <property type="protein sequence ID" value="PUA31349.1"/>
    <property type="molecule type" value="Genomic_DNA"/>
</dbReference>
<keyword evidence="7 9" id="KW-1208">Phospholipid metabolism</keyword>
<keyword evidence="4 9" id="KW-0460">Magnesium</keyword>
<evidence type="ECO:0000256" key="4">
    <source>
        <dbReference type="ARBA" id="ARBA00022842"/>
    </source>
</evidence>